<dbReference type="PANTHER" id="PTHR31284:SF10">
    <property type="entry name" value="ACID PHOSPHATASE-LIKE PROTEIN"/>
    <property type="match status" value="1"/>
</dbReference>
<dbReference type="PROSITE" id="PS51257">
    <property type="entry name" value="PROKAR_LIPOPROTEIN"/>
    <property type="match status" value="1"/>
</dbReference>
<keyword evidence="3" id="KW-0449">Lipoprotein</keyword>
<dbReference type="SFLD" id="SFLDG01125">
    <property type="entry name" value="C1.1:_Acid_Phosphatase_Like"/>
    <property type="match status" value="1"/>
</dbReference>
<dbReference type="GO" id="GO:0009279">
    <property type="term" value="C:cell outer membrane"/>
    <property type="evidence" value="ECO:0007669"/>
    <property type="project" value="InterPro"/>
</dbReference>
<dbReference type="Proteomes" id="UP000282985">
    <property type="component" value="Unassembled WGS sequence"/>
</dbReference>
<evidence type="ECO:0000256" key="2">
    <source>
        <dbReference type="SAM" id="SignalP"/>
    </source>
</evidence>
<dbReference type="InterPro" id="IPR006423">
    <property type="entry name" value="Lipo_e_P4"/>
</dbReference>
<reference evidence="3 4" key="1">
    <citation type="submission" date="2018-11" db="EMBL/GenBank/DDBJ databases">
        <title>Parancylomarina longa gen. nov., sp. nov., isolated from sediments of southern Okinawa.</title>
        <authorList>
            <person name="Fu T."/>
        </authorList>
    </citation>
    <scope>NUCLEOTIDE SEQUENCE [LARGE SCALE GENOMIC DNA]</scope>
    <source>
        <strain evidence="3 4">T3-2 S1-C</strain>
    </source>
</reference>
<evidence type="ECO:0000313" key="3">
    <source>
        <dbReference type="EMBL" id="RUT78815.1"/>
    </source>
</evidence>
<gene>
    <name evidence="3" type="ORF">DLK05_06700</name>
</gene>
<dbReference type="PANTHER" id="PTHR31284">
    <property type="entry name" value="ACID PHOSPHATASE-LIKE PROTEIN"/>
    <property type="match status" value="1"/>
</dbReference>
<dbReference type="RefSeq" id="WP_127343215.1">
    <property type="nucleotide sequence ID" value="NZ_RJJX01000006.1"/>
</dbReference>
<dbReference type="EMBL" id="RJJX01000006">
    <property type="protein sequence ID" value="RUT78815.1"/>
    <property type="molecule type" value="Genomic_DNA"/>
</dbReference>
<dbReference type="InterPro" id="IPR005519">
    <property type="entry name" value="Acid_phosphat_B-like"/>
</dbReference>
<dbReference type="NCBIfam" id="TIGR01533">
    <property type="entry name" value="lipo_e_P4"/>
    <property type="match status" value="1"/>
</dbReference>
<dbReference type="SFLD" id="SFLDS00003">
    <property type="entry name" value="Haloacid_Dehalogenase"/>
    <property type="match status" value="1"/>
</dbReference>
<keyword evidence="1 2" id="KW-0732">Signal</keyword>
<dbReference type="Pfam" id="PF03767">
    <property type="entry name" value="Acid_phosphat_B"/>
    <property type="match status" value="1"/>
</dbReference>
<feature type="chain" id="PRO_5019356467" evidence="2">
    <location>
        <begin position="22"/>
        <end position="269"/>
    </location>
</feature>
<proteinExistence type="predicted"/>
<organism evidence="3 4">
    <name type="scientific">Ancylomarina longa</name>
    <dbReference type="NCBI Taxonomy" id="2487017"/>
    <lineage>
        <taxon>Bacteria</taxon>
        <taxon>Pseudomonadati</taxon>
        <taxon>Bacteroidota</taxon>
        <taxon>Bacteroidia</taxon>
        <taxon>Marinilabiliales</taxon>
        <taxon>Marinifilaceae</taxon>
        <taxon>Ancylomarina</taxon>
    </lineage>
</organism>
<dbReference type="SUPFAM" id="SSF56784">
    <property type="entry name" value="HAD-like"/>
    <property type="match status" value="1"/>
</dbReference>
<feature type="signal peptide" evidence="2">
    <location>
        <begin position="1"/>
        <end position="21"/>
    </location>
</feature>
<evidence type="ECO:0000313" key="4">
    <source>
        <dbReference type="Proteomes" id="UP000282985"/>
    </source>
</evidence>
<evidence type="ECO:0000256" key="1">
    <source>
        <dbReference type="ARBA" id="ARBA00022729"/>
    </source>
</evidence>
<sequence>MKKIFFSLSIFAIVFSSCSNCTTTKTTRTNPNEHLVMSTLWYQRASECRALYYQAFNIAKVSLDNYMETKQGNKPLAVVVDIDETVLDNSPFETNSIRSEKNFSSQAWKEWTDKAKAGATPGSLEFLKYAANNGVETFYISNRDTSATKSTLSNLKKLGFPYADFQHLLLKTNTSLKTTRRNKVMKTHNIVLLAGDNMGDFDGLFEDRSNNFGFVQVDSLKDLFGKRFIILPNPMYGSWERQVLKSNQKLNNSEKEELRKKQLIGYEEL</sequence>
<keyword evidence="4" id="KW-1185">Reference proteome</keyword>
<dbReference type="CDD" id="cd07534">
    <property type="entry name" value="HAD_CAP"/>
    <property type="match status" value="1"/>
</dbReference>
<dbReference type="InterPro" id="IPR036412">
    <property type="entry name" value="HAD-like_sf"/>
</dbReference>
<dbReference type="AlphaFoldDB" id="A0A434AWD2"/>
<dbReference type="Gene3D" id="3.40.50.1000">
    <property type="entry name" value="HAD superfamily/HAD-like"/>
    <property type="match status" value="1"/>
</dbReference>
<dbReference type="InterPro" id="IPR023214">
    <property type="entry name" value="HAD_sf"/>
</dbReference>
<comment type="caution">
    <text evidence="3">The sequence shown here is derived from an EMBL/GenBank/DDBJ whole genome shotgun (WGS) entry which is preliminary data.</text>
</comment>
<dbReference type="OrthoDB" id="395856at2"/>
<protein>
    <submittedName>
        <fullName evidence="3">5'-nucleotidase, lipoprotein e(P4) family</fullName>
    </submittedName>
</protein>
<accession>A0A434AWD2</accession>
<dbReference type="PIRSF" id="PIRSF019271">
    <property type="entry name" value="Acid_Ptase_C"/>
    <property type="match status" value="1"/>
</dbReference>
<name>A0A434AWD2_9BACT</name>